<keyword evidence="5" id="KW-1185">Reference proteome</keyword>
<evidence type="ECO:0000256" key="1">
    <source>
        <dbReference type="ARBA" id="ARBA00023125"/>
    </source>
</evidence>
<proteinExistence type="predicted"/>
<dbReference type="InterPro" id="IPR022634">
    <property type="entry name" value="DNA_polIII_beta_N"/>
</dbReference>
<evidence type="ECO:0000256" key="2">
    <source>
        <dbReference type="ARBA" id="ARBA00033275"/>
    </source>
</evidence>
<keyword evidence="1" id="KW-0238">DNA-binding</keyword>
<evidence type="ECO:0000313" key="4">
    <source>
        <dbReference type="EMBL" id="MBU5626369.1"/>
    </source>
</evidence>
<accession>A0ABS6F7V4</accession>
<dbReference type="EMBL" id="JAHLQN010000001">
    <property type="protein sequence ID" value="MBU5626369.1"/>
    <property type="molecule type" value="Genomic_DNA"/>
</dbReference>
<dbReference type="RefSeq" id="WP_216631861.1">
    <property type="nucleotide sequence ID" value="NZ_JAHLQN010000001.1"/>
</dbReference>
<dbReference type="Proteomes" id="UP000787672">
    <property type="component" value="Unassembled WGS sequence"/>
</dbReference>
<dbReference type="InterPro" id="IPR001001">
    <property type="entry name" value="DNA_polIII_beta"/>
</dbReference>
<organism evidence="4 5">
    <name type="scientific">Dysosmobacter acutus</name>
    <dbReference type="NCBI Taxonomy" id="2841504"/>
    <lineage>
        <taxon>Bacteria</taxon>
        <taxon>Bacillati</taxon>
        <taxon>Bacillota</taxon>
        <taxon>Clostridia</taxon>
        <taxon>Eubacteriales</taxon>
        <taxon>Oscillospiraceae</taxon>
        <taxon>Dysosmobacter</taxon>
    </lineage>
</organism>
<reference evidence="4 5" key="1">
    <citation type="submission" date="2021-06" db="EMBL/GenBank/DDBJ databases">
        <authorList>
            <person name="Sun Q."/>
            <person name="Li D."/>
        </authorList>
    </citation>
    <scope>NUCLEOTIDE SEQUENCE [LARGE SCALE GENOMIC DNA]</scope>
    <source>
        <strain evidence="4 5">MSJ-2</strain>
    </source>
</reference>
<protein>
    <recommendedName>
        <fullName evidence="2">DNA polymerase III subunit beta</fullName>
    </recommendedName>
</protein>
<name>A0ABS6F7V4_9FIRM</name>
<evidence type="ECO:0000259" key="3">
    <source>
        <dbReference type="Pfam" id="PF00712"/>
    </source>
</evidence>
<evidence type="ECO:0000313" key="5">
    <source>
        <dbReference type="Proteomes" id="UP000787672"/>
    </source>
</evidence>
<feature type="domain" description="DNA polymerase III beta sliding clamp N-terminal" evidence="3">
    <location>
        <begin position="1"/>
        <end position="119"/>
    </location>
</feature>
<dbReference type="SMART" id="SM00480">
    <property type="entry name" value="POL3Bc"/>
    <property type="match status" value="1"/>
</dbReference>
<dbReference type="PANTHER" id="PTHR30478">
    <property type="entry name" value="DNA POLYMERASE III SUBUNIT BETA"/>
    <property type="match status" value="1"/>
</dbReference>
<dbReference type="PANTHER" id="PTHR30478:SF0">
    <property type="entry name" value="BETA SLIDING CLAMP"/>
    <property type="match status" value="1"/>
</dbReference>
<dbReference type="Pfam" id="PF00712">
    <property type="entry name" value="DNA_pol3_beta"/>
    <property type="match status" value="1"/>
</dbReference>
<gene>
    <name evidence="4" type="ORF">KQI82_05460</name>
</gene>
<sequence length="377" mass="40182">MNVTINRAEMLSAIKRASAVAPADSPLDVLRGVLLEADAAAGKLTVTSTNLEAALEEKLPCTVQENGALVFGAKMLAEMLSRLPQDTVQLCRAENQGRMTLRSGDACYEVDVWERGAFPKPDIPFPEDTVKLSGIPAMAQHTVFATAQDNSKPLLKCVNLMFTSTGLRAAGSNGNCIVTARGDNQSTGDVSLLIPAASLGKLSNMCQDKDEFRVGTTGKSIVFFRENFLFSARLMEGGYIDTDQLVGSIRNTFTVLTDIHDMRAALSSVLSIGTGNRVKLSFQDQRLVFQCAGDCVSASAPIEVIALTGTPAGDYWFNAKQLVTCLKALSGTVTLGIAQGGMLTLATQDAYYLQNAMRPETQKKTQKAAQPAAAKAA</sequence>
<comment type="caution">
    <text evidence="4">The sequence shown here is derived from an EMBL/GenBank/DDBJ whole genome shotgun (WGS) entry which is preliminary data.</text>
</comment>